<dbReference type="EMBL" id="CAJVQA010026482">
    <property type="protein sequence ID" value="CAG8789220.1"/>
    <property type="molecule type" value="Genomic_DNA"/>
</dbReference>
<proteinExistence type="predicted"/>
<dbReference type="AlphaFoldDB" id="A0A9N9JNI1"/>
<sequence>MNVNKENSNKEKQVQNIDDNILDDHVSSFSSDCEVVQKSVQANFEANFGRRSVNVLRFLCHELVIAELGSKQDLVNCLVSKNKRREVSDKAYVKKNKAFASDEGVTTPMFGSVGSLFFELVVSSTNSTDDIRPEEKRFL</sequence>
<name>A0A9N9JNI1_9GLOM</name>
<dbReference type="Proteomes" id="UP000789759">
    <property type="component" value="Unassembled WGS sequence"/>
</dbReference>
<organism evidence="1 2">
    <name type="scientific">Cetraspora pellucida</name>
    <dbReference type="NCBI Taxonomy" id="1433469"/>
    <lineage>
        <taxon>Eukaryota</taxon>
        <taxon>Fungi</taxon>
        <taxon>Fungi incertae sedis</taxon>
        <taxon>Mucoromycota</taxon>
        <taxon>Glomeromycotina</taxon>
        <taxon>Glomeromycetes</taxon>
        <taxon>Diversisporales</taxon>
        <taxon>Gigasporaceae</taxon>
        <taxon>Cetraspora</taxon>
    </lineage>
</organism>
<protein>
    <submittedName>
        <fullName evidence="1">24223_t:CDS:1</fullName>
    </submittedName>
</protein>
<gene>
    <name evidence="1" type="ORF">CPELLU_LOCUS16889</name>
</gene>
<comment type="caution">
    <text evidence="1">The sequence shown here is derived from an EMBL/GenBank/DDBJ whole genome shotgun (WGS) entry which is preliminary data.</text>
</comment>
<dbReference type="OrthoDB" id="2445199at2759"/>
<evidence type="ECO:0000313" key="2">
    <source>
        <dbReference type="Proteomes" id="UP000789759"/>
    </source>
</evidence>
<accession>A0A9N9JNI1</accession>
<reference evidence="1" key="1">
    <citation type="submission" date="2021-06" db="EMBL/GenBank/DDBJ databases">
        <authorList>
            <person name="Kallberg Y."/>
            <person name="Tangrot J."/>
            <person name="Rosling A."/>
        </authorList>
    </citation>
    <scope>NUCLEOTIDE SEQUENCE</scope>
    <source>
        <strain evidence="1">FL966</strain>
    </source>
</reference>
<keyword evidence="2" id="KW-1185">Reference proteome</keyword>
<evidence type="ECO:0000313" key="1">
    <source>
        <dbReference type="EMBL" id="CAG8789220.1"/>
    </source>
</evidence>